<evidence type="ECO:0000256" key="1">
    <source>
        <dbReference type="SAM" id="MobiDB-lite"/>
    </source>
</evidence>
<feature type="compositionally biased region" description="Polar residues" evidence="1">
    <location>
        <begin position="1"/>
        <end position="12"/>
    </location>
</feature>
<evidence type="ECO:0000313" key="2">
    <source>
        <dbReference type="EMBL" id="WFC95168.1"/>
    </source>
</evidence>
<dbReference type="AlphaFoldDB" id="A0AAF0DTG7"/>
<feature type="compositionally biased region" description="Basic and acidic residues" evidence="1">
    <location>
        <begin position="24"/>
        <end position="69"/>
    </location>
</feature>
<proteinExistence type="predicted"/>
<sequence length="95" mass="10877">MSSGWQALSRVSTLRRVLHTTRHVGKEPTREPKEAPKKETKRDEAAPQRSVSDRDREIHERLMDREGGRHAVGIVDGQYEGGLGKETKKNMFRLI</sequence>
<gene>
    <name evidence="2" type="ORF">MBRA1_001815</name>
</gene>
<protein>
    <submittedName>
        <fullName evidence="2">Uncharacterized protein</fullName>
    </submittedName>
</protein>
<name>A0AAF0DTG7_9BASI</name>
<dbReference type="EMBL" id="CP119952">
    <property type="protein sequence ID" value="WFC95168.1"/>
    <property type="molecule type" value="Genomic_DNA"/>
</dbReference>
<feature type="region of interest" description="Disordered" evidence="1">
    <location>
        <begin position="1"/>
        <end position="69"/>
    </location>
</feature>
<keyword evidence="3" id="KW-1185">Reference proteome</keyword>
<organism evidence="2 3">
    <name type="scientific">Malassezia brasiliensis</name>
    <dbReference type="NCBI Taxonomy" id="1821822"/>
    <lineage>
        <taxon>Eukaryota</taxon>
        <taxon>Fungi</taxon>
        <taxon>Dikarya</taxon>
        <taxon>Basidiomycota</taxon>
        <taxon>Ustilaginomycotina</taxon>
        <taxon>Malasseziomycetes</taxon>
        <taxon>Malasseziales</taxon>
        <taxon>Malasseziaceae</taxon>
        <taxon>Malassezia</taxon>
    </lineage>
</organism>
<evidence type="ECO:0000313" key="3">
    <source>
        <dbReference type="Proteomes" id="UP001216638"/>
    </source>
</evidence>
<dbReference type="Proteomes" id="UP001216638">
    <property type="component" value="Chromosome 2"/>
</dbReference>
<reference evidence="2" key="1">
    <citation type="submission" date="2023-03" db="EMBL/GenBank/DDBJ databases">
        <title>Mating type loci evolution in Malassezia.</title>
        <authorList>
            <person name="Coelho M.A."/>
        </authorList>
    </citation>
    <scope>NUCLEOTIDE SEQUENCE</scope>
    <source>
        <strain evidence="2">CBS 14135</strain>
    </source>
</reference>
<accession>A0AAF0DTG7</accession>